<evidence type="ECO:0000313" key="4">
    <source>
        <dbReference type="EMBL" id="KAK9663757.1"/>
    </source>
</evidence>
<keyword evidence="1" id="KW-0732">Signal</keyword>
<reference evidence="4 5" key="1">
    <citation type="submission" date="2023-04" db="EMBL/GenBank/DDBJ databases">
        <title>Genome of Basidiobolus ranarum AG-B5.</title>
        <authorList>
            <person name="Stajich J.E."/>
            <person name="Carter-House D."/>
            <person name="Gryganskyi A."/>
        </authorList>
    </citation>
    <scope>NUCLEOTIDE SEQUENCE [LARGE SCALE GENOMIC DNA]</scope>
    <source>
        <strain evidence="4 5">AG-B5</strain>
    </source>
</reference>
<comment type="caution">
    <text evidence="4">The sequence shown here is derived from an EMBL/GenBank/DDBJ whole genome shotgun (WGS) entry which is preliminary data.</text>
</comment>
<feature type="region of interest" description="Disordered" evidence="2">
    <location>
        <begin position="128"/>
        <end position="147"/>
    </location>
</feature>
<dbReference type="InterPro" id="IPR018466">
    <property type="entry name" value="Kre9/Knh1-like_N"/>
</dbReference>
<protein>
    <recommendedName>
        <fullName evidence="3">Yeast cell wall synthesis Kre9/Knh1-like N-terminal domain-containing protein</fullName>
    </recommendedName>
</protein>
<sequence>MKFISLYAGVIPFLMTIGRVNGDFAITSPTDAKLLAGTLVKITWIETSATPATPATMSAYLLTGTDPTRLQIVANITNSIVGKSGFYDWFILATTRGSKNYVIRMGDGGDARYSHYFEIDNPALPPLPESYENLPKSSPTPNNKAPIPTATIKPDANLSKLVNANQTTSQSVGLSLTLVYSAIFSLLLNHLIN</sequence>
<gene>
    <name evidence="4" type="ORF">K7432_017956</name>
</gene>
<evidence type="ECO:0000256" key="1">
    <source>
        <dbReference type="ARBA" id="ARBA00022729"/>
    </source>
</evidence>
<keyword evidence="5" id="KW-1185">Reference proteome</keyword>
<dbReference type="Pfam" id="PF10342">
    <property type="entry name" value="Kre9_KNH"/>
    <property type="match status" value="1"/>
</dbReference>
<evidence type="ECO:0000256" key="2">
    <source>
        <dbReference type="SAM" id="MobiDB-lite"/>
    </source>
</evidence>
<name>A0ABR2VKR6_9FUNG</name>
<accession>A0ABR2VKR6</accession>
<dbReference type="Proteomes" id="UP001479436">
    <property type="component" value="Unassembled WGS sequence"/>
</dbReference>
<evidence type="ECO:0000259" key="3">
    <source>
        <dbReference type="Pfam" id="PF10342"/>
    </source>
</evidence>
<evidence type="ECO:0000313" key="5">
    <source>
        <dbReference type="Proteomes" id="UP001479436"/>
    </source>
</evidence>
<proteinExistence type="predicted"/>
<organism evidence="4 5">
    <name type="scientific">Basidiobolus ranarum</name>
    <dbReference type="NCBI Taxonomy" id="34480"/>
    <lineage>
        <taxon>Eukaryota</taxon>
        <taxon>Fungi</taxon>
        <taxon>Fungi incertae sedis</taxon>
        <taxon>Zoopagomycota</taxon>
        <taxon>Entomophthoromycotina</taxon>
        <taxon>Basidiobolomycetes</taxon>
        <taxon>Basidiobolales</taxon>
        <taxon>Basidiobolaceae</taxon>
        <taxon>Basidiobolus</taxon>
    </lineage>
</organism>
<feature type="domain" description="Yeast cell wall synthesis Kre9/Knh1-like N-terminal" evidence="3">
    <location>
        <begin position="31"/>
        <end position="119"/>
    </location>
</feature>
<dbReference type="EMBL" id="JASJQH010011616">
    <property type="protein sequence ID" value="KAK9663757.1"/>
    <property type="molecule type" value="Genomic_DNA"/>
</dbReference>